<accession>A0A0F9BC72</accession>
<protein>
    <submittedName>
        <fullName evidence="2">Uncharacterized protein</fullName>
    </submittedName>
</protein>
<gene>
    <name evidence="2" type="ORF">LCGC14_2745130</name>
</gene>
<reference evidence="2" key="1">
    <citation type="journal article" date="2015" name="Nature">
        <title>Complex archaea that bridge the gap between prokaryotes and eukaryotes.</title>
        <authorList>
            <person name="Spang A."/>
            <person name="Saw J.H."/>
            <person name="Jorgensen S.L."/>
            <person name="Zaremba-Niedzwiedzka K."/>
            <person name="Martijn J."/>
            <person name="Lind A.E."/>
            <person name="van Eijk R."/>
            <person name="Schleper C."/>
            <person name="Guy L."/>
            <person name="Ettema T.J."/>
        </authorList>
    </citation>
    <scope>NUCLEOTIDE SEQUENCE</scope>
</reference>
<feature type="region of interest" description="Disordered" evidence="1">
    <location>
        <begin position="161"/>
        <end position="183"/>
    </location>
</feature>
<proteinExistence type="predicted"/>
<organism evidence="2">
    <name type="scientific">marine sediment metagenome</name>
    <dbReference type="NCBI Taxonomy" id="412755"/>
    <lineage>
        <taxon>unclassified sequences</taxon>
        <taxon>metagenomes</taxon>
        <taxon>ecological metagenomes</taxon>
    </lineage>
</organism>
<evidence type="ECO:0000313" key="2">
    <source>
        <dbReference type="EMBL" id="KKK88244.1"/>
    </source>
</evidence>
<sequence>MAHNRAPVPPGSLANLHLAVSLYPGGRGLQKGKEEMEARELAQRILGHVQRLTQLARILRRDGDGRDENAVRELLAREATMLKTRATGKGETMSSIKFTNVPEFLEELNKDRELVDRGIVRITKGFKHTGPNGLFISLDVIASAKVGEDVVVLTRHCGQFMQNPNFPQDPSSPGEEDAQSIADTDIEALEKGCSDLGMETRAGFFDEE</sequence>
<feature type="compositionally biased region" description="Polar residues" evidence="1">
    <location>
        <begin position="161"/>
        <end position="171"/>
    </location>
</feature>
<evidence type="ECO:0000256" key="1">
    <source>
        <dbReference type="SAM" id="MobiDB-lite"/>
    </source>
</evidence>
<comment type="caution">
    <text evidence="2">The sequence shown here is derived from an EMBL/GenBank/DDBJ whole genome shotgun (WGS) entry which is preliminary data.</text>
</comment>
<dbReference type="AlphaFoldDB" id="A0A0F9BC72"/>
<name>A0A0F9BC72_9ZZZZ</name>
<dbReference type="EMBL" id="LAZR01050043">
    <property type="protein sequence ID" value="KKK88244.1"/>
    <property type="molecule type" value="Genomic_DNA"/>
</dbReference>